<name>A0ABQ6N3T5_9STRA</name>
<evidence type="ECO:0000259" key="3">
    <source>
        <dbReference type="Pfam" id="PF04057"/>
    </source>
</evidence>
<accession>A0ABQ6N3T5</accession>
<organism evidence="4 5">
    <name type="scientific">Tetraparma gracilis</name>
    <dbReference type="NCBI Taxonomy" id="2962635"/>
    <lineage>
        <taxon>Eukaryota</taxon>
        <taxon>Sar</taxon>
        <taxon>Stramenopiles</taxon>
        <taxon>Ochrophyta</taxon>
        <taxon>Bolidophyceae</taxon>
        <taxon>Parmales</taxon>
        <taxon>Triparmaceae</taxon>
        <taxon>Tetraparma</taxon>
    </lineage>
</organism>
<feature type="region of interest" description="Disordered" evidence="2">
    <location>
        <begin position="109"/>
        <end position="128"/>
    </location>
</feature>
<dbReference type="SMART" id="SM00248">
    <property type="entry name" value="ANK"/>
    <property type="match status" value="5"/>
</dbReference>
<comment type="caution">
    <text evidence="4">The sequence shown here is derived from an EMBL/GenBank/DDBJ whole genome shotgun (WGS) entry which is preliminary data.</text>
</comment>
<dbReference type="EMBL" id="BRYB01000900">
    <property type="protein sequence ID" value="GMI39961.1"/>
    <property type="molecule type" value="Genomic_DNA"/>
</dbReference>
<dbReference type="SUPFAM" id="SSF52540">
    <property type="entry name" value="P-loop containing nucleoside triphosphate hydrolases"/>
    <property type="match status" value="1"/>
</dbReference>
<keyword evidence="5" id="KW-1185">Reference proteome</keyword>
<feature type="coiled-coil region" evidence="1">
    <location>
        <begin position="523"/>
        <end position="566"/>
    </location>
</feature>
<evidence type="ECO:0000256" key="2">
    <source>
        <dbReference type="SAM" id="MobiDB-lite"/>
    </source>
</evidence>
<dbReference type="Gene3D" id="1.20.5.4820">
    <property type="match status" value="1"/>
</dbReference>
<dbReference type="InterPro" id="IPR036770">
    <property type="entry name" value="Ankyrin_rpt-contain_sf"/>
</dbReference>
<dbReference type="PANTHER" id="PTHR13140:SF845">
    <property type="entry name" value="MYOSIN-LIKE PROTEIN"/>
    <property type="match status" value="1"/>
</dbReference>
<feature type="non-terminal residue" evidence="4">
    <location>
        <position position="1062"/>
    </location>
</feature>
<dbReference type="PANTHER" id="PTHR13140">
    <property type="entry name" value="MYOSIN"/>
    <property type="match status" value="1"/>
</dbReference>
<dbReference type="Gene3D" id="1.20.5.190">
    <property type="match status" value="1"/>
</dbReference>
<dbReference type="SMART" id="SM00015">
    <property type="entry name" value="IQ"/>
    <property type="match status" value="3"/>
</dbReference>
<dbReference type="Gene3D" id="1.25.40.20">
    <property type="entry name" value="Ankyrin repeat-containing domain"/>
    <property type="match status" value="2"/>
</dbReference>
<sequence>MPIRVQVVSVKEVTQSGGQVRYRAVISDGSHHMQAMIATQLNPIMSRAANPMAQWSTISINDCMKNQVADRTVAILLSVDVVAQGGEQYGDPQDANAAAAGKPQAAAGAAQPMYSAPPPAPTASFGNNPYANRAASSAPGGSVARAPGAGNIIPISALNPYQSRWTIKGRVTKKGDMKTWNNARGQGNLFSVDILDADGMDIRGTFFKEDADKFFPMLETDKVYTFSGGKLKVANPQWNTCKCQHEIAFDRSTEITPVDDDGGIQQQIFEFRKIGELEQIEPESNIDILCVITSVGEVIRAGFSNRYKHEAFNDRYFMLTNSLPHDAPIEDVIDLVADRVFDADTAGISHIDFRKTRDSQERLLKVDMQLGSTMVFLRRPAFDKLEMLRASALGVAATKIQSVARMRSARVSFYKALACIFLIQRQARVRLARLAAIRRRSQIRAALWSQTRYRGVMAKRVLSRLRLAQNLGKTSTQIQSAYRMNTCRRRFQRTRRSCVRIQGRTRGYLVRVDPAGFRASLAAAAEAANVESLKGQLAQQKEEALAAEAHARRSAARADLEEAARDAALTPLLLAIERRDWAAAVAELKQNPDAIKDRDGAQNTPAHFVCRVPTQEDGDAEMRLRVLSKIVELSVVYLQVKNTSGDTPVHTASQFPLAKPLLEYMLSIDAEAGLNVNFNFQLPVHLAAMANDHGDNSPTVALLVATFPRSSSLADFEGNNPMHAASISRAPVAVFRALLDNTPDFDRLIVLEQANADDLRPLTLCIAAGGACVETMRALTTCTNSVVGKQDVHMACTKNLAPDCMQVLLEAFHGSVDHDLPNDSYGRHPLHIAIVNNADVQSIELLLKHFPYAVNTVDSMSGKLPIELAAEAKYRPSVLLALLRHAEGKAFNRSLVFLATKTGDRYVEVLSRFLESCSQADKLAHAIMRCGSKNAKLVSIATPMCRLAFKSSLRYLGRYELASAPLRKNAATGVELFRAVDYGSEGNMKADCVLKFCKGLGDVEQELYARKKLRPEFVSTISNTHATATGYIVAFENVTTLQELLAVNGAGTGAIEHRKAIK</sequence>
<dbReference type="Gene3D" id="2.40.50.140">
    <property type="entry name" value="Nucleic acid-binding proteins"/>
    <property type="match status" value="2"/>
</dbReference>
<feature type="domain" description="Replication factor-A protein 1 N-terminal" evidence="3">
    <location>
        <begin position="4"/>
        <end position="83"/>
    </location>
</feature>
<dbReference type="PROSITE" id="PS50096">
    <property type="entry name" value="IQ"/>
    <property type="match status" value="2"/>
</dbReference>
<gene>
    <name evidence="4" type="ORF">TeGR_g10886</name>
</gene>
<dbReference type="InterPro" id="IPR007199">
    <property type="entry name" value="Rep_factor-A_N"/>
</dbReference>
<protein>
    <recommendedName>
        <fullName evidence="3">Replication factor-A protein 1 N-terminal domain-containing protein</fullName>
    </recommendedName>
</protein>
<evidence type="ECO:0000313" key="5">
    <source>
        <dbReference type="Proteomes" id="UP001165060"/>
    </source>
</evidence>
<dbReference type="InterPro" id="IPR027417">
    <property type="entry name" value="P-loop_NTPase"/>
</dbReference>
<dbReference type="InterPro" id="IPR002110">
    <property type="entry name" value="Ankyrin_rpt"/>
</dbReference>
<dbReference type="CDD" id="cd04474">
    <property type="entry name" value="RPA1_DBD_A"/>
    <property type="match status" value="1"/>
</dbReference>
<evidence type="ECO:0000313" key="4">
    <source>
        <dbReference type="EMBL" id="GMI39961.1"/>
    </source>
</evidence>
<dbReference type="InterPro" id="IPR000048">
    <property type="entry name" value="IQ_motif_EF-hand-BS"/>
</dbReference>
<keyword evidence="1" id="KW-0175">Coiled coil</keyword>
<reference evidence="4 5" key="1">
    <citation type="journal article" date="2023" name="Commun. Biol.">
        <title>Genome analysis of Parmales, the sister group of diatoms, reveals the evolutionary specialization of diatoms from phago-mixotrophs to photoautotrophs.</title>
        <authorList>
            <person name="Ban H."/>
            <person name="Sato S."/>
            <person name="Yoshikawa S."/>
            <person name="Yamada K."/>
            <person name="Nakamura Y."/>
            <person name="Ichinomiya M."/>
            <person name="Sato N."/>
            <person name="Blanc-Mathieu R."/>
            <person name="Endo H."/>
            <person name="Kuwata A."/>
            <person name="Ogata H."/>
        </authorList>
    </citation>
    <scope>NUCLEOTIDE SEQUENCE [LARGE SCALE GENOMIC DNA]</scope>
</reference>
<dbReference type="Pfam" id="PF04057">
    <property type="entry name" value="Rep-A_N"/>
    <property type="match status" value="1"/>
</dbReference>
<dbReference type="Proteomes" id="UP001165060">
    <property type="component" value="Unassembled WGS sequence"/>
</dbReference>
<dbReference type="SUPFAM" id="SSF48403">
    <property type="entry name" value="Ankyrin repeat"/>
    <property type="match status" value="1"/>
</dbReference>
<dbReference type="InterPro" id="IPR012340">
    <property type="entry name" value="NA-bd_OB-fold"/>
</dbReference>
<proteinExistence type="predicted"/>
<dbReference type="SUPFAM" id="SSF50249">
    <property type="entry name" value="Nucleic acid-binding proteins"/>
    <property type="match status" value="2"/>
</dbReference>
<evidence type="ECO:0000256" key="1">
    <source>
        <dbReference type="SAM" id="Coils"/>
    </source>
</evidence>